<evidence type="ECO:0000313" key="9">
    <source>
        <dbReference type="EMBL" id="GLH73884.1"/>
    </source>
</evidence>
<dbReference type="SFLD" id="SFLDS00029">
    <property type="entry name" value="Radical_SAM"/>
    <property type="match status" value="1"/>
</dbReference>
<evidence type="ECO:0000256" key="6">
    <source>
        <dbReference type="ARBA" id="ARBA00023014"/>
    </source>
</evidence>
<dbReference type="NCBIfam" id="TIGR04335">
    <property type="entry name" value="AmmeMemoSam_A"/>
    <property type="match status" value="1"/>
</dbReference>
<dbReference type="PANTHER" id="PTHR30352:SF5">
    <property type="entry name" value="PYRUVATE FORMATE-LYASE 1-ACTIVATING ENZYME"/>
    <property type="match status" value="1"/>
</dbReference>
<comment type="cofactor">
    <cofactor evidence="1">
        <name>[4Fe-4S] cluster</name>
        <dbReference type="ChEBI" id="CHEBI:49883"/>
    </cofactor>
</comment>
<protein>
    <recommendedName>
        <fullName evidence="11">AmmeMemoRadiSam system radical SAM enzyme</fullName>
    </recommendedName>
</protein>
<dbReference type="Gene3D" id="3.30.700.20">
    <property type="entry name" value="Hypothetical protein ph0010, domain 1"/>
    <property type="match status" value="1"/>
</dbReference>
<dbReference type="SUPFAM" id="SSF143447">
    <property type="entry name" value="AMMECR1-like"/>
    <property type="match status" value="1"/>
</dbReference>
<dbReference type="InterPro" id="IPR002733">
    <property type="entry name" value="AMMECR1_domain"/>
</dbReference>
<gene>
    <name evidence="9" type="ORF">GETHLI_23860</name>
</gene>
<evidence type="ECO:0000256" key="1">
    <source>
        <dbReference type="ARBA" id="ARBA00001966"/>
    </source>
</evidence>
<keyword evidence="4" id="KW-0479">Metal-binding</keyword>
<dbReference type="PANTHER" id="PTHR30352">
    <property type="entry name" value="PYRUVATE FORMATE-LYASE-ACTIVATING ENZYME"/>
    <property type="match status" value="1"/>
</dbReference>
<dbReference type="PROSITE" id="PS51112">
    <property type="entry name" value="AMMECR1"/>
    <property type="match status" value="1"/>
</dbReference>
<name>A0ABQ5QGA7_9BACT</name>
<evidence type="ECO:0000259" key="7">
    <source>
        <dbReference type="PROSITE" id="PS51112"/>
    </source>
</evidence>
<dbReference type="InterPro" id="IPR034457">
    <property type="entry name" value="Organic_radical-activating"/>
</dbReference>
<dbReference type="Gene3D" id="3.20.20.70">
    <property type="entry name" value="Aldolase class I"/>
    <property type="match status" value="1"/>
</dbReference>
<reference evidence="9 10" key="1">
    <citation type="journal article" date="2023" name="Antonie Van Leeuwenhoek">
        <title>Mesoterricola silvestris gen. nov., sp. nov., Mesoterricola sediminis sp. nov., Geothrix oryzae sp. nov., Geothrix edaphica sp. nov., Geothrix rubra sp. nov., and Geothrix limicola sp. nov., six novel members of Acidobacteriota isolated from soils.</title>
        <authorList>
            <person name="Itoh H."/>
            <person name="Sugisawa Y."/>
            <person name="Mise K."/>
            <person name="Xu Z."/>
            <person name="Kuniyasu M."/>
            <person name="Ushijima N."/>
            <person name="Kawano K."/>
            <person name="Kobayashi E."/>
            <person name="Shiratori Y."/>
            <person name="Masuda Y."/>
            <person name="Senoo K."/>
        </authorList>
    </citation>
    <scope>NUCLEOTIDE SEQUENCE [LARGE SCALE GENOMIC DNA]</scope>
    <source>
        <strain evidence="9 10">Red804</strain>
    </source>
</reference>
<dbReference type="InterPro" id="IPR058240">
    <property type="entry name" value="rSAM_sf"/>
</dbReference>
<evidence type="ECO:0000313" key="10">
    <source>
        <dbReference type="Proteomes" id="UP001165069"/>
    </source>
</evidence>
<keyword evidence="5" id="KW-0408">Iron</keyword>
<feature type="domain" description="AMMECR1" evidence="7">
    <location>
        <begin position="14"/>
        <end position="206"/>
    </location>
</feature>
<dbReference type="SUPFAM" id="SSF102114">
    <property type="entry name" value="Radical SAM enzymes"/>
    <property type="match status" value="1"/>
</dbReference>
<dbReference type="EMBL" id="BSDE01000004">
    <property type="protein sequence ID" value="GLH73884.1"/>
    <property type="molecule type" value="Genomic_DNA"/>
</dbReference>
<dbReference type="SFLD" id="SFLDG01101">
    <property type="entry name" value="Uncharacterised_Radical_SAM_Su"/>
    <property type="match status" value="1"/>
</dbReference>
<dbReference type="PROSITE" id="PS51918">
    <property type="entry name" value="RADICAL_SAM"/>
    <property type="match status" value="1"/>
</dbReference>
<evidence type="ECO:0000256" key="4">
    <source>
        <dbReference type="ARBA" id="ARBA00022723"/>
    </source>
</evidence>
<keyword evidence="6" id="KW-0411">Iron-sulfur</keyword>
<keyword evidence="2" id="KW-0004">4Fe-4S</keyword>
<accession>A0ABQ5QGA7</accession>
<sequence length="569" mass="62711">MEPLPSSKPSPPDLDGHRLARMARRAIAEALGPHLLEESSDDQEAAPDSVFDRPQASFVTLTLDGQLRGCVGSLWPDGSLAEGVRRHARAAAFDDPRFEPLPPEQLPRLAVEVSLLSPLNPLACTDEEDLLRQLRPGVDGLLLEHEGRSATFLPQVWDHMPEPRAFLAALKLKAGWPATFWPPGMQVWTYTVEAWRDEPRPAPLNAPPAAGFLYPARHWHRLADGRLRCDVCPHGCALHEGQRGRCFLRQRIGDRMVLPAYGRSSGFCVDPIEKKPLNHFLPGTSVLSFGTVGCNLTCRFCQNWHLSRSRDPDRLQEWAAPDTVASGARHLGCRSVAFTYNEPAISLEYVSDVAEACHAEGLATVAVTAGYLQEAARRDFFAHIDAANVDLKAFNDAFYHRTVGGSLQPVLDTLRYLVHSTDVWTEITTLLIPGLNDSEAEIRQLAEWIADDLGVEVPLHFSAFHPAYRMLDHRPTQPAALRRARALAREAGLKHVYIGNLHDPEGATTFCPGCGRPLIQREGFRLLSLDLDAEGGCPTCGATLPGRFDGRVRPPAPCPAHLNVPQLSR</sequence>
<feature type="domain" description="Radical SAM core" evidence="8">
    <location>
        <begin position="279"/>
        <end position="494"/>
    </location>
</feature>
<organism evidence="9 10">
    <name type="scientific">Geothrix limicola</name>
    <dbReference type="NCBI Taxonomy" id="2927978"/>
    <lineage>
        <taxon>Bacteria</taxon>
        <taxon>Pseudomonadati</taxon>
        <taxon>Acidobacteriota</taxon>
        <taxon>Holophagae</taxon>
        <taxon>Holophagales</taxon>
        <taxon>Holophagaceae</taxon>
        <taxon>Geothrix</taxon>
    </lineage>
</organism>
<evidence type="ECO:0000256" key="3">
    <source>
        <dbReference type="ARBA" id="ARBA00022691"/>
    </source>
</evidence>
<dbReference type="Proteomes" id="UP001165069">
    <property type="component" value="Unassembled WGS sequence"/>
</dbReference>
<evidence type="ECO:0000256" key="5">
    <source>
        <dbReference type="ARBA" id="ARBA00023004"/>
    </source>
</evidence>
<dbReference type="Pfam" id="PF04055">
    <property type="entry name" value="Radical_SAM"/>
    <property type="match status" value="1"/>
</dbReference>
<evidence type="ECO:0008006" key="11">
    <source>
        <dbReference type="Google" id="ProtNLM"/>
    </source>
</evidence>
<dbReference type="InterPro" id="IPR027596">
    <property type="entry name" value="AmmeMemoSam_rS"/>
</dbReference>
<dbReference type="InterPro" id="IPR027485">
    <property type="entry name" value="AMMECR1_N"/>
</dbReference>
<dbReference type="NCBIfam" id="TIGR04337">
    <property type="entry name" value="AmmeMemoSam_rS"/>
    <property type="match status" value="1"/>
</dbReference>
<dbReference type="CDD" id="cd01335">
    <property type="entry name" value="Radical_SAM"/>
    <property type="match status" value="1"/>
</dbReference>
<keyword evidence="3" id="KW-0949">S-adenosyl-L-methionine</keyword>
<comment type="caution">
    <text evidence="9">The sequence shown here is derived from an EMBL/GenBank/DDBJ whole genome shotgun (WGS) entry which is preliminary data.</text>
</comment>
<dbReference type="InterPro" id="IPR027623">
    <property type="entry name" value="AmmeMemoSam_A"/>
</dbReference>
<dbReference type="Pfam" id="PF01871">
    <property type="entry name" value="AMMECR1"/>
    <property type="match status" value="1"/>
</dbReference>
<dbReference type="Gene3D" id="3.30.1490.150">
    <property type="entry name" value="Hypothetical protein ph0010, domain 2"/>
    <property type="match status" value="1"/>
</dbReference>
<keyword evidence="10" id="KW-1185">Reference proteome</keyword>
<evidence type="ECO:0000259" key="8">
    <source>
        <dbReference type="PROSITE" id="PS51918"/>
    </source>
</evidence>
<dbReference type="InterPro" id="IPR036071">
    <property type="entry name" value="AMMECR1_dom_sf"/>
</dbReference>
<evidence type="ECO:0000256" key="2">
    <source>
        <dbReference type="ARBA" id="ARBA00022485"/>
    </source>
</evidence>
<dbReference type="InterPro" id="IPR007197">
    <property type="entry name" value="rSAM"/>
</dbReference>
<dbReference type="InterPro" id="IPR013785">
    <property type="entry name" value="Aldolase_TIM"/>
</dbReference>
<proteinExistence type="predicted"/>